<protein>
    <submittedName>
        <fullName evidence="1">Uncharacterized protein</fullName>
    </submittedName>
</protein>
<dbReference type="AlphaFoldDB" id="A0AA35K6R7"/>
<gene>
    <name evidence="1" type="ORF">PODLI_1B015186</name>
</gene>
<evidence type="ECO:0000313" key="1">
    <source>
        <dbReference type="EMBL" id="CAI5771882.1"/>
    </source>
</evidence>
<dbReference type="Proteomes" id="UP001178461">
    <property type="component" value="Chromosome 4"/>
</dbReference>
<dbReference type="EMBL" id="OX395129">
    <property type="protein sequence ID" value="CAI5771882.1"/>
    <property type="molecule type" value="Genomic_DNA"/>
</dbReference>
<keyword evidence="2" id="KW-1185">Reference proteome</keyword>
<proteinExistence type="predicted"/>
<evidence type="ECO:0000313" key="2">
    <source>
        <dbReference type="Proteomes" id="UP001178461"/>
    </source>
</evidence>
<sequence length="118" mass="13387">MGRKRSLLLHCTSKGEHKVFAHQIALAFTFWKSSALYNSLRSRHEAEQEKDISVKQNNEESEGLQSWTKIHYIFNSRNVAVLHCRLCLQLRISALTGNGRIVASHGLPIGPSKEYNPT</sequence>
<organism evidence="1 2">
    <name type="scientific">Podarcis lilfordi</name>
    <name type="common">Lilford's wall lizard</name>
    <dbReference type="NCBI Taxonomy" id="74358"/>
    <lineage>
        <taxon>Eukaryota</taxon>
        <taxon>Metazoa</taxon>
        <taxon>Chordata</taxon>
        <taxon>Craniata</taxon>
        <taxon>Vertebrata</taxon>
        <taxon>Euteleostomi</taxon>
        <taxon>Lepidosauria</taxon>
        <taxon>Squamata</taxon>
        <taxon>Bifurcata</taxon>
        <taxon>Unidentata</taxon>
        <taxon>Episquamata</taxon>
        <taxon>Laterata</taxon>
        <taxon>Lacertibaenia</taxon>
        <taxon>Lacertidae</taxon>
        <taxon>Podarcis</taxon>
    </lineage>
</organism>
<reference evidence="1" key="1">
    <citation type="submission" date="2022-12" db="EMBL/GenBank/DDBJ databases">
        <authorList>
            <person name="Alioto T."/>
            <person name="Alioto T."/>
            <person name="Gomez Garrido J."/>
        </authorList>
    </citation>
    <scope>NUCLEOTIDE SEQUENCE</scope>
</reference>
<accession>A0AA35K6R7</accession>
<name>A0AA35K6R7_9SAUR</name>